<dbReference type="AlphaFoldDB" id="A0A183U7E4"/>
<dbReference type="WBParaSite" id="TCNE_0000441401-mRNA-1">
    <property type="protein sequence ID" value="TCNE_0000441401-mRNA-1"/>
    <property type="gene ID" value="TCNE_0000441401"/>
</dbReference>
<evidence type="ECO:0000313" key="2">
    <source>
        <dbReference type="Proteomes" id="UP000050794"/>
    </source>
</evidence>
<organism evidence="2 3">
    <name type="scientific">Toxocara canis</name>
    <name type="common">Canine roundworm</name>
    <dbReference type="NCBI Taxonomy" id="6265"/>
    <lineage>
        <taxon>Eukaryota</taxon>
        <taxon>Metazoa</taxon>
        <taxon>Ecdysozoa</taxon>
        <taxon>Nematoda</taxon>
        <taxon>Chromadorea</taxon>
        <taxon>Rhabditida</taxon>
        <taxon>Spirurina</taxon>
        <taxon>Ascaridomorpha</taxon>
        <taxon>Ascaridoidea</taxon>
        <taxon>Toxocaridae</taxon>
        <taxon>Toxocara</taxon>
    </lineage>
</organism>
<name>A0A183U7E4_TOXCA</name>
<feature type="transmembrane region" description="Helical" evidence="1">
    <location>
        <begin position="21"/>
        <end position="45"/>
    </location>
</feature>
<keyword evidence="1" id="KW-0472">Membrane</keyword>
<accession>A0A183U7E4</accession>
<feature type="transmembrane region" description="Helical" evidence="1">
    <location>
        <begin position="65"/>
        <end position="89"/>
    </location>
</feature>
<reference evidence="3" key="1">
    <citation type="submission" date="2016-06" db="UniProtKB">
        <authorList>
            <consortium name="WormBaseParasite"/>
        </authorList>
    </citation>
    <scope>IDENTIFICATION</scope>
</reference>
<keyword evidence="2" id="KW-1185">Reference proteome</keyword>
<keyword evidence="1" id="KW-0812">Transmembrane</keyword>
<evidence type="ECO:0000256" key="1">
    <source>
        <dbReference type="SAM" id="Phobius"/>
    </source>
</evidence>
<proteinExistence type="predicted"/>
<protein>
    <submittedName>
        <fullName evidence="3">7TM_GPCR_Srx domain-containing protein</fullName>
    </submittedName>
</protein>
<dbReference type="Proteomes" id="UP000050794">
    <property type="component" value="Unassembled WGS sequence"/>
</dbReference>
<keyword evidence="1" id="KW-1133">Transmembrane helix</keyword>
<sequence length="115" mass="13112">LRTIINAGTYKPVQHNAIDCFANPLVLFDQFTFTALPVMLMMNSIDRLLVLVAPLNYYTSTKMYIVVQVSAAYAFIFFVLCVTVTRGVLRGLLRYLMNLMNFSAKMANHKIRPKN</sequence>
<evidence type="ECO:0000313" key="3">
    <source>
        <dbReference type="WBParaSite" id="TCNE_0000441401-mRNA-1"/>
    </source>
</evidence>